<evidence type="ECO:0000256" key="4">
    <source>
        <dbReference type="ARBA" id="ARBA00012706"/>
    </source>
</evidence>
<dbReference type="InterPro" id="IPR001547">
    <property type="entry name" value="Glyco_hydro_5"/>
</dbReference>
<dbReference type="Proteomes" id="UP000235388">
    <property type="component" value="Unassembled WGS sequence"/>
</dbReference>
<dbReference type="Gene3D" id="3.20.20.80">
    <property type="entry name" value="Glycosidases"/>
    <property type="match status" value="1"/>
</dbReference>
<feature type="domain" description="Glycoside hydrolase family 5" evidence="10">
    <location>
        <begin position="140"/>
        <end position="394"/>
    </location>
</feature>
<name>A0A2N5S4T0_9BASI</name>
<evidence type="ECO:0000256" key="2">
    <source>
        <dbReference type="ARBA" id="ARBA00004613"/>
    </source>
</evidence>
<comment type="subcellular location">
    <subcellularLocation>
        <location evidence="2">Secreted</location>
    </subcellularLocation>
</comment>
<keyword evidence="7" id="KW-0378">Hydrolase</keyword>
<comment type="caution">
    <text evidence="12">The sequence shown here is derived from an EMBL/GenBank/DDBJ whole genome shotgun (WGS) entry which is preliminary data.</text>
</comment>
<dbReference type="SUPFAM" id="SSF51445">
    <property type="entry name" value="(Trans)glycosidases"/>
    <property type="match status" value="1"/>
</dbReference>
<reference evidence="13 14" key="1">
    <citation type="submission" date="2017-11" db="EMBL/GenBank/DDBJ databases">
        <title>De novo assembly and phasing of dikaryotic genomes from two isolates of Puccinia coronata f. sp. avenae, the causal agent of oat crown rust.</title>
        <authorList>
            <person name="Miller M.E."/>
            <person name="Zhang Y."/>
            <person name="Omidvar V."/>
            <person name="Sperschneider J."/>
            <person name="Schwessinger B."/>
            <person name="Raley C."/>
            <person name="Palmer J.M."/>
            <person name="Garnica D."/>
            <person name="Upadhyaya N."/>
            <person name="Rathjen J."/>
            <person name="Taylor J.M."/>
            <person name="Park R.F."/>
            <person name="Dodds P.N."/>
            <person name="Hirsch C.D."/>
            <person name="Kianian S.F."/>
            <person name="Figueroa M."/>
        </authorList>
    </citation>
    <scope>NUCLEOTIDE SEQUENCE [LARGE SCALE GENOMIC DNA]</scope>
    <source>
        <strain evidence="12">12NC29</strain>
        <strain evidence="11">12SD80</strain>
    </source>
</reference>
<accession>A0A2N5S4T0</accession>
<keyword evidence="6 9" id="KW-0732">Signal</keyword>
<evidence type="ECO:0000256" key="5">
    <source>
        <dbReference type="ARBA" id="ARBA00022525"/>
    </source>
</evidence>
<evidence type="ECO:0000256" key="7">
    <source>
        <dbReference type="ARBA" id="ARBA00022801"/>
    </source>
</evidence>
<sequence>MRFMNTLPVLVLATLLFPASKSQLFAGNGPLDNLLNPSESGDRVPPVLIPTKTTPWAVEAPTALPATQPVTPIANSRSPVRQGLLTPTGLPTLTQRPDQCRLSDNLSAGPDATANCAGKYHNPIATTISGPWGLLPTPKAFIRREGTLLKASSSTYRPVGPNIYWLGLDENEGRKISYPSRKRVREAFAIAAAMGANTVRSISLGVSVGHPLSVWPVKGETNEDAFQAIDYAIGTARQYGIRLIIPLTDNYRFYHGGKYTFLKWEGINTTDADAESNFYRNEDVIDSFKDYIEVILTHVNQYTGIAYRDDPTILAWETGNELGAFDLEEGAPPASWTNEIARHIKSLDSHHLVVDGSDGVFDSDGDDIEGLDVDAVDVISDHLYPPNNYTFWQDHGLSLAANKVLLIGEYDWTGSNGGLTLSSFYNQVIKTNNVGDIAWNVMSHDDRCCKFITHDDGYSIYYPNGNASIMQKRLLRLVQHWYHLTGRDSPHVLPAVTCPQPEWLKEP</sequence>
<evidence type="ECO:0000256" key="8">
    <source>
        <dbReference type="ARBA" id="ARBA00023295"/>
    </source>
</evidence>
<dbReference type="InterPro" id="IPR045053">
    <property type="entry name" value="MAN-like"/>
</dbReference>
<comment type="similarity">
    <text evidence="3">Belongs to the glycosyl hydrolase 5 (cellulase A) family.</text>
</comment>
<dbReference type="AlphaFoldDB" id="A0A2N5S4T0"/>
<feature type="signal peptide" evidence="9">
    <location>
        <begin position="1"/>
        <end position="22"/>
    </location>
</feature>
<protein>
    <recommendedName>
        <fullName evidence="4">mannan endo-1,4-beta-mannosidase</fullName>
        <ecNumber evidence="4">3.2.1.78</ecNumber>
    </recommendedName>
</protein>
<evidence type="ECO:0000313" key="13">
    <source>
        <dbReference type="Proteomes" id="UP000235388"/>
    </source>
</evidence>
<feature type="chain" id="PRO_5015083483" description="mannan endo-1,4-beta-mannosidase" evidence="9">
    <location>
        <begin position="23"/>
        <end position="507"/>
    </location>
</feature>
<organism evidence="12 13">
    <name type="scientific">Puccinia coronata f. sp. avenae</name>
    <dbReference type="NCBI Taxonomy" id="200324"/>
    <lineage>
        <taxon>Eukaryota</taxon>
        <taxon>Fungi</taxon>
        <taxon>Dikarya</taxon>
        <taxon>Basidiomycota</taxon>
        <taxon>Pucciniomycotina</taxon>
        <taxon>Pucciniomycetes</taxon>
        <taxon>Pucciniales</taxon>
        <taxon>Pucciniaceae</taxon>
        <taxon>Puccinia</taxon>
    </lineage>
</organism>
<dbReference type="PANTHER" id="PTHR31451:SF39">
    <property type="entry name" value="MANNAN ENDO-1,4-BETA-MANNOSIDASE 1"/>
    <property type="match status" value="1"/>
</dbReference>
<dbReference type="Pfam" id="PF26410">
    <property type="entry name" value="GH5_mannosidase"/>
    <property type="match status" value="1"/>
</dbReference>
<proteinExistence type="inferred from homology"/>
<dbReference type="PANTHER" id="PTHR31451">
    <property type="match status" value="1"/>
</dbReference>
<keyword evidence="5" id="KW-0964">Secreted</keyword>
<evidence type="ECO:0000313" key="11">
    <source>
        <dbReference type="EMBL" id="PLW04577.1"/>
    </source>
</evidence>
<dbReference type="GO" id="GO:0016985">
    <property type="term" value="F:mannan endo-1,4-beta-mannosidase activity"/>
    <property type="evidence" value="ECO:0007669"/>
    <property type="project" value="UniProtKB-EC"/>
</dbReference>
<evidence type="ECO:0000256" key="6">
    <source>
        <dbReference type="ARBA" id="ARBA00022729"/>
    </source>
</evidence>
<dbReference type="EMBL" id="PGCI01001525">
    <property type="protein sequence ID" value="PLW04577.1"/>
    <property type="molecule type" value="Genomic_DNA"/>
</dbReference>
<evidence type="ECO:0000259" key="10">
    <source>
        <dbReference type="Pfam" id="PF26410"/>
    </source>
</evidence>
<dbReference type="OrthoDB" id="406631at2759"/>
<evidence type="ECO:0000256" key="1">
    <source>
        <dbReference type="ARBA" id="ARBA00001678"/>
    </source>
</evidence>
<dbReference type="GO" id="GO:0046355">
    <property type="term" value="P:mannan catabolic process"/>
    <property type="evidence" value="ECO:0007669"/>
    <property type="project" value="UniProtKB-ARBA"/>
</dbReference>
<dbReference type="STRING" id="200324.A0A2N5S4T0"/>
<dbReference type="EMBL" id="PGCJ01001173">
    <property type="protein sequence ID" value="PLW08245.1"/>
    <property type="molecule type" value="Genomic_DNA"/>
</dbReference>
<comment type="catalytic activity">
    <reaction evidence="1">
        <text>Random hydrolysis of (1-&gt;4)-beta-D-mannosidic linkages in mannans, galactomannans and glucomannans.</text>
        <dbReference type="EC" id="3.2.1.78"/>
    </reaction>
</comment>
<dbReference type="FunFam" id="3.20.20.80:FF:000192">
    <property type="entry name" value="Predicted protein"/>
    <property type="match status" value="1"/>
</dbReference>
<dbReference type="Proteomes" id="UP000235392">
    <property type="component" value="Unassembled WGS sequence"/>
</dbReference>
<dbReference type="EC" id="3.2.1.78" evidence="4"/>
<dbReference type="GO" id="GO:0005576">
    <property type="term" value="C:extracellular region"/>
    <property type="evidence" value="ECO:0007669"/>
    <property type="project" value="UniProtKB-SubCell"/>
</dbReference>
<dbReference type="InterPro" id="IPR017853">
    <property type="entry name" value="GH"/>
</dbReference>
<evidence type="ECO:0000256" key="9">
    <source>
        <dbReference type="SAM" id="SignalP"/>
    </source>
</evidence>
<gene>
    <name evidence="12" type="ORF">PCANC_26040</name>
    <name evidence="11" type="ORF">PCASD_25883</name>
</gene>
<evidence type="ECO:0000313" key="14">
    <source>
        <dbReference type="Proteomes" id="UP000235392"/>
    </source>
</evidence>
<keyword evidence="8" id="KW-0326">Glycosidase</keyword>
<evidence type="ECO:0000313" key="12">
    <source>
        <dbReference type="EMBL" id="PLW08245.1"/>
    </source>
</evidence>
<keyword evidence="13" id="KW-1185">Reference proteome</keyword>
<evidence type="ECO:0000256" key="3">
    <source>
        <dbReference type="ARBA" id="ARBA00005641"/>
    </source>
</evidence>